<feature type="compositionally biased region" description="Basic and acidic residues" evidence="4">
    <location>
        <begin position="341"/>
        <end position="350"/>
    </location>
</feature>
<dbReference type="GO" id="GO:0032259">
    <property type="term" value="P:methylation"/>
    <property type="evidence" value="ECO:0007669"/>
    <property type="project" value="UniProtKB-KW"/>
</dbReference>
<dbReference type="InterPro" id="IPR011610">
    <property type="entry name" value="SAM_mthyl_Trfase_ML2640-like"/>
</dbReference>
<evidence type="ECO:0000256" key="1">
    <source>
        <dbReference type="ARBA" id="ARBA00008138"/>
    </source>
</evidence>
<evidence type="ECO:0000256" key="2">
    <source>
        <dbReference type="ARBA" id="ARBA00022603"/>
    </source>
</evidence>
<dbReference type="GeneID" id="19046163"/>
<evidence type="ECO:0000256" key="3">
    <source>
        <dbReference type="ARBA" id="ARBA00022679"/>
    </source>
</evidence>
<dbReference type="HOGENOM" id="CLU_774853_0_0_1"/>
<dbReference type="Proteomes" id="UP000013827">
    <property type="component" value="Unassembled WGS sequence"/>
</dbReference>
<feature type="region of interest" description="Disordered" evidence="4">
    <location>
        <begin position="339"/>
        <end position="358"/>
    </location>
</feature>
<dbReference type="PANTHER" id="PTHR43619">
    <property type="entry name" value="S-ADENOSYL-L-METHIONINE-DEPENDENT METHYLTRANSFERASE YKTD-RELATED"/>
    <property type="match status" value="1"/>
</dbReference>
<dbReference type="InterPro" id="IPR007213">
    <property type="entry name" value="Ppm1/Ppm2/Tcmp"/>
</dbReference>
<dbReference type="PaxDb" id="2903-EOD18162"/>
<dbReference type="RefSeq" id="XP_005770591.1">
    <property type="nucleotide sequence ID" value="XM_005770534.1"/>
</dbReference>
<keyword evidence="2" id="KW-0489">Methyltransferase</keyword>
<sequence length="358" mass="40659">MSKEEREWGADCGVGATALWIAYIRDREKSREKPAFDDDYATRFLRDGKGKEVAEAMARALFHSMFMNASGDDMHASLTLKYALPMFGRWHMQRMRGEPVPQELVEQAALENPLAKGVRIRTAYFDERIRKAFASGSTARQFVTLACGVDCRCLRLECLQRGVATWLVDQPAVISSFRKCLPELDERPDISTVAVKFGEELWWEKLLAHGFDPSLPSVFLIEGLVMYLSKAENEEIFRRVHSLMAPGSILLGDYVNRGFLDHPMVEPFVDELRKYNAPWTYGARSSATWGRTLSRCGFEVREDRPSVELKTCAMRIKFLLIDYIGTWVPSYRVYSAVKKRSSTEQERPKGEGSPAASA</sequence>
<dbReference type="KEGG" id="ehx:EMIHUDRAFT_432301"/>
<evidence type="ECO:0000313" key="5">
    <source>
        <dbReference type="EnsemblProtists" id="EOD18162"/>
    </source>
</evidence>
<evidence type="ECO:0000256" key="4">
    <source>
        <dbReference type="SAM" id="MobiDB-lite"/>
    </source>
</evidence>
<proteinExistence type="inferred from homology"/>
<keyword evidence="3" id="KW-0808">Transferase</keyword>
<organism evidence="5 6">
    <name type="scientific">Emiliania huxleyi (strain CCMP1516)</name>
    <dbReference type="NCBI Taxonomy" id="280463"/>
    <lineage>
        <taxon>Eukaryota</taxon>
        <taxon>Haptista</taxon>
        <taxon>Haptophyta</taxon>
        <taxon>Prymnesiophyceae</taxon>
        <taxon>Isochrysidales</taxon>
        <taxon>Noelaerhabdaceae</taxon>
        <taxon>Emiliania</taxon>
    </lineage>
</organism>
<dbReference type="PANTHER" id="PTHR43619:SF2">
    <property type="entry name" value="S-ADENOSYL-L-METHIONINE-DEPENDENT METHYLTRANSFERASES SUPERFAMILY PROTEIN"/>
    <property type="match status" value="1"/>
</dbReference>
<dbReference type="Pfam" id="PF04072">
    <property type="entry name" value="LCM"/>
    <property type="match status" value="1"/>
</dbReference>
<reference evidence="6" key="1">
    <citation type="journal article" date="2013" name="Nature">
        <title>Pan genome of the phytoplankton Emiliania underpins its global distribution.</title>
        <authorList>
            <person name="Read B.A."/>
            <person name="Kegel J."/>
            <person name="Klute M.J."/>
            <person name="Kuo A."/>
            <person name="Lefebvre S.C."/>
            <person name="Maumus F."/>
            <person name="Mayer C."/>
            <person name="Miller J."/>
            <person name="Monier A."/>
            <person name="Salamov A."/>
            <person name="Young J."/>
            <person name="Aguilar M."/>
            <person name="Claverie J.M."/>
            <person name="Frickenhaus S."/>
            <person name="Gonzalez K."/>
            <person name="Herman E.K."/>
            <person name="Lin Y.C."/>
            <person name="Napier J."/>
            <person name="Ogata H."/>
            <person name="Sarno A.F."/>
            <person name="Shmutz J."/>
            <person name="Schroeder D."/>
            <person name="de Vargas C."/>
            <person name="Verret F."/>
            <person name="von Dassow P."/>
            <person name="Valentin K."/>
            <person name="Van de Peer Y."/>
            <person name="Wheeler G."/>
            <person name="Dacks J.B."/>
            <person name="Delwiche C.F."/>
            <person name="Dyhrman S.T."/>
            <person name="Glockner G."/>
            <person name="John U."/>
            <person name="Richards T."/>
            <person name="Worden A.Z."/>
            <person name="Zhang X."/>
            <person name="Grigoriev I.V."/>
            <person name="Allen A.E."/>
            <person name="Bidle K."/>
            <person name="Borodovsky M."/>
            <person name="Bowler C."/>
            <person name="Brownlee C."/>
            <person name="Cock J.M."/>
            <person name="Elias M."/>
            <person name="Gladyshev V.N."/>
            <person name="Groth M."/>
            <person name="Guda C."/>
            <person name="Hadaegh A."/>
            <person name="Iglesias-Rodriguez M.D."/>
            <person name="Jenkins J."/>
            <person name="Jones B.M."/>
            <person name="Lawson T."/>
            <person name="Leese F."/>
            <person name="Lindquist E."/>
            <person name="Lobanov A."/>
            <person name="Lomsadze A."/>
            <person name="Malik S.B."/>
            <person name="Marsh M.E."/>
            <person name="Mackinder L."/>
            <person name="Mock T."/>
            <person name="Mueller-Roeber B."/>
            <person name="Pagarete A."/>
            <person name="Parker M."/>
            <person name="Probert I."/>
            <person name="Quesneville H."/>
            <person name="Raines C."/>
            <person name="Rensing S.A."/>
            <person name="Riano-Pachon D.M."/>
            <person name="Richier S."/>
            <person name="Rokitta S."/>
            <person name="Shiraiwa Y."/>
            <person name="Soanes D.M."/>
            <person name="van der Giezen M."/>
            <person name="Wahlund T.M."/>
            <person name="Williams B."/>
            <person name="Wilson W."/>
            <person name="Wolfe G."/>
            <person name="Wurch L.L."/>
        </authorList>
    </citation>
    <scope>NUCLEOTIDE SEQUENCE</scope>
</reference>
<dbReference type="AlphaFoldDB" id="A0A0D3J3S7"/>
<dbReference type="InterPro" id="IPR029063">
    <property type="entry name" value="SAM-dependent_MTases_sf"/>
</dbReference>
<name>A0A0D3J3S7_EMIH1</name>
<dbReference type="GO" id="GO:0008168">
    <property type="term" value="F:methyltransferase activity"/>
    <property type="evidence" value="ECO:0007669"/>
    <property type="project" value="UniProtKB-KW"/>
</dbReference>
<dbReference type="EnsemblProtists" id="EOD18162">
    <property type="protein sequence ID" value="EOD18162"/>
    <property type="gene ID" value="EMIHUDRAFT_432301"/>
</dbReference>
<dbReference type="SUPFAM" id="SSF53335">
    <property type="entry name" value="S-adenosyl-L-methionine-dependent methyltransferases"/>
    <property type="match status" value="1"/>
</dbReference>
<evidence type="ECO:0000313" key="6">
    <source>
        <dbReference type="Proteomes" id="UP000013827"/>
    </source>
</evidence>
<dbReference type="NCBIfam" id="TIGR00027">
    <property type="entry name" value="mthyl_TIGR00027"/>
    <property type="match status" value="1"/>
</dbReference>
<keyword evidence="6" id="KW-1185">Reference proteome</keyword>
<accession>A0A0D3J3S7</accession>
<reference evidence="5" key="2">
    <citation type="submission" date="2024-10" db="UniProtKB">
        <authorList>
            <consortium name="EnsemblProtists"/>
        </authorList>
    </citation>
    <scope>IDENTIFICATION</scope>
</reference>
<comment type="similarity">
    <text evidence="1">Belongs to the UPF0677 family.</text>
</comment>
<dbReference type="Gene3D" id="3.40.50.150">
    <property type="entry name" value="Vaccinia Virus protein VP39"/>
    <property type="match status" value="1"/>
</dbReference>
<protein>
    <submittedName>
        <fullName evidence="5">Uncharacterized protein</fullName>
    </submittedName>
</protein>